<dbReference type="SUPFAM" id="SSF56014">
    <property type="entry name" value="Nitrite and sulphite reductase 4Fe-4S domain-like"/>
    <property type="match status" value="1"/>
</dbReference>
<dbReference type="GO" id="GO:0051539">
    <property type="term" value="F:4 iron, 4 sulfur cluster binding"/>
    <property type="evidence" value="ECO:0007669"/>
    <property type="project" value="UniProtKB-KW"/>
</dbReference>
<dbReference type="InterPro" id="IPR051329">
    <property type="entry name" value="NIR_SIR_4Fe-4S"/>
</dbReference>
<dbReference type="OrthoDB" id="105450at2"/>
<evidence type="ECO:0000256" key="4">
    <source>
        <dbReference type="ARBA" id="ARBA00023002"/>
    </source>
</evidence>
<evidence type="ECO:0000256" key="5">
    <source>
        <dbReference type="ARBA" id="ARBA00023004"/>
    </source>
</evidence>
<dbReference type="SUPFAM" id="SSF55124">
    <property type="entry name" value="Nitrite/Sulfite reductase N-terminal domain-like"/>
    <property type="match status" value="2"/>
</dbReference>
<organism evidence="8 9">
    <name type="scientific">Mumia zhuanghuii</name>
    <dbReference type="NCBI Taxonomy" id="2585211"/>
    <lineage>
        <taxon>Bacteria</taxon>
        <taxon>Bacillati</taxon>
        <taxon>Actinomycetota</taxon>
        <taxon>Actinomycetes</taxon>
        <taxon>Propionibacteriales</taxon>
        <taxon>Nocardioidaceae</taxon>
        <taxon>Mumia</taxon>
    </lineage>
</organism>
<evidence type="ECO:0000313" key="9">
    <source>
        <dbReference type="Proteomes" id="UP000307768"/>
    </source>
</evidence>
<dbReference type="PANTHER" id="PTHR32439">
    <property type="entry name" value="FERREDOXIN--NITRITE REDUCTASE, CHLOROPLASTIC"/>
    <property type="match status" value="1"/>
</dbReference>
<keyword evidence="3" id="KW-0479">Metal-binding</keyword>
<gene>
    <name evidence="8" type="ORF">FE697_000445</name>
</gene>
<reference evidence="8 9" key="1">
    <citation type="submission" date="2019-09" db="EMBL/GenBank/DDBJ databases">
        <title>Mumia zhuanghuii sp. nov. isolated from the intestinal contents of plateau pika (Ochotona curzoniae) in the Qinghai-Tibet plateau of China.</title>
        <authorList>
            <person name="Tian Z."/>
        </authorList>
    </citation>
    <scope>NUCLEOTIDE SEQUENCE [LARGE SCALE GENOMIC DNA]</scope>
    <source>
        <strain evidence="9">350</strain>
    </source>
</reference>
<dbReference type="EMBL" id="VDFQ02000001">
    <property type="protein sequence ID" value="KAA1424439.1"/>
    <property type="molecule type" value="Genomic_DNA"/>
</dbReference>
<accession>A0A5Q6S2J8</accession>
<dbReference type="GO" id="GO:0016491">
    <property type="term" value="F:oxidoreductase activity"/>
    <property type="evidence" value="ECO:0007669"/>
    <property type="project" value="UniProtKB-KW"/>
</dbReference>
<evidence type="ECO:0000256" key="1">
    <source>
        <dbReference type="ARBA" id="ARBA00022485"/>
    </source>
</evidence>
<keyword evidence="6" id="KW-0411">Iron-sulfur</keyword>
<feature type="domain" description="Nitrite/Sulfite reductase ferredoxin-like" evidence="7">
    <location>
        <begin position="22"/>
        <end position="69"/>
    </location>
</feature>
<evidence type="ECO:0000313" key="8">
    <source>
        <dbReference type="EMBL" id="KAA1424439.1"/>
    </source>
</evidence>
<evidence type="ECO:0000256" key="3">
    <source>
        <dbReference type="ARBA" id="ARBA00022723"/>
    </source>
</evidence>
<dbReference type="Gene3D" id="3.90.480.10">
    <property type="entry name" value="Sulfite Reductase Hemoprotein,Domain 2"/>
    <property type="match status" value="1"/>
</dbReference>
<evidence type="ECO:0000259" key="7">
    <source>
        <dbReference type="Pfam" id="PF03460"/>
    </source>
</evidence>
<keyword evidence="4" id="KW-0560">Oxidoreductase</keyword>
<keyword evidence="2" id="KW-0349">Heme</keyword>
<dbReference type="InterPro" id="IPR036136">
    <property type="entry name" value="Nit/Sulf_reduc_fer-like_dom_sf"/>
</dbReference>
<dbReference type="InterPro" id="IPR005117">
    <property type="entry name" value="NiRdtase/SiRdtase_haem-b_fer"/>
</dbReference>
<name>A0A5Q6S2J8_9ACTN</name>
<protein>
    <submittedName>
        <fullName evidence="8">Sulfite reductase subunit beta</fullName>
    </submittedName>
</protein>
<dbReference type="GO" id="GO:0046872">
    <property type="term" value="F:metal ion binding"/>
    <property type="evidence" value="ECO:0007669"/>
    <property type="project" value="UniProtKB-KW"/>
</dbReference>
<dbReference type="Pfam" id="PF03460">
    <property type="entry name" value="NIR_SIR_ferr"/>
    <property type="match status" value="1"/>
</dbReference>
<dbReference type="AlphaFoldDB" id="A0A5Q6S2J8"/>
<sequence length="292" mass="30858">MTTSRSYPDRCPGVLRPWLAEDGAIVRVRVPGGKVGTTALGALLDVAERWGDGKVLLTSRANLQLRALPTVGDQVPGDVVAAIEAAGLLPSRSHERIRNVVVSPLTGRLGGLADLRPAVRALDAVLTADPALAALPGRFLFVLDDGGGDVVDRPLDLGLMAIDAERAQLRTGSDVWGPVVPLDESADAVADLARAFLDHRGDGEDAWWHVDELHHAGGRLLDPWPREASHRTTPPPPYGLLGQDDGRTAVHVAVPEGLLTRDLFGTLEASGAGTLVVTPWRSIVAVDLETSS</sequence>
<proteinExistence type="predicted"/>
<dbReference type="Gene3D" id="3.30.413.10">
    <property type="entry name" value="Sulfite Reductase Hemoprotein, domain 1"/>
    <property type="match status" value="1"/>
</dbReference>
<evidence type="ECO:0000256" key="6">
    <source>
        <dbReference type="ARBA" id="ARBA00023014"/>
    </source>
</evidence>
<dbReference type="PANTHER" id="PTHR32439:SF9">
    <property type="entry name" value="BLR3264 PROTEIN"/>
    <property type="match status" value="1"/>
</dbReference>
<dbReference type="Proteomes" id="UP000307768">
    <property type="component" value="Unassembled WGS sequence"/>
</dbReference>
<dbReference type="InterPro" id="IPR045854">
    <property type="entry name" value="NO2/SO3_Rdtase_4Fe4S_sf"/>
</dbReference>
<keyword evidence="1" id="KW-0004">4Fe-4S</keyword>
<comment type="caution">
    <text evidence="8">The sequence shown here is derived from an EMBL/GenBank/DDBJ whole genome shotgun (WGS) entry which is preliminary data.</text>
</comment>
<keyword evidence="5" id="KW-0408">Iron</keyword>
<evidence type="ECO:0000256" key="2">
    <source>
        <dbReference type="ARBA" id="ARBA00022617"/>
    </source>
</evidence>